<proteinExistence type="predicted"/>
<evidence type="ECO:0000313" key="5">
    <source>
        <dbReference type="Proteomes" id="UP000623608"/>
    </source>
</evidence>
<dbReference type="InterPro" id="IPR036514">
    <property type="entry name" value="SGNH_hydro_sf"/>
</dbReference>
<feature type="active site" evidence="1">
    <location>
        <position position="229"/>
    </location>
</feature>
<dbReference type="Proteomes" id="UP000623608">
    <property type="component" value="Unassembled WGS sequence"/>
</dbReference>
<reference evidence="4" key="1">
    <citation type="submission" date="2021-01" db="EMBL/GenBank/DDBJ databases">
        <title>Whole genome shotgun sequence of Actinoplanes tereljensis NBRC 105297.</title>
        <authorList>
            <person name="Komaki H."/>
            <person name="Tamura T."/>
        </authorList>
    </citation>
    <scope>NUCLEOTIDE SEQUENCE</scope>
    <source>
        <strain evidence="4">NBRC 105297</strain>
    </source>
</reference>
<sequence>MLVPLVVASPASAASQAVDYVALGDSYAAGTGSSGSADSCGRRDTSYPARWAAAHDVASYRLVACAAHTAEDLVTEQIPALGAGTDLVTVTVGGNDIGFINAVITCVLLGDDSCLAAMADAASKIDTELAGRLDRAYAAIRAAAPGARVIVLGYPRLFELGSCPGGLSLAKRVAMNDVADRLDAAVAARAAAAGLVYADVRDAFDGHRVCSSDPWLNRVNLFALTSTYHPNDTGYARGYLAELAKITG</sequence>
<dbReference type="GO" id="GO:0004806">
    <property type="term" value="F:triacylglycerol lipase activity"/>
    <property type="evidence" value="ECO:0007669"/>
    <property type="project" value="TreeGrafter"/>
</dbReference>
<evidence type="ECO:0000313" key="4">
    <source>
        <dbReference type="EMBL" id="GIF24630.1"/>
    </source>
</evidence>
<dbReference type="SUPFAM" id="SSF52266">
    <property type="entry name" value="SGNH hydrolase"/>
    <property type="match status" value="1"/>
</dbReference>
<feature type="disulfide bond" evidence="2">
    <location>
        <begin position="163"/>
        <end position="210"/>
    </location>
</feature>
<feature type="disulfide bond" evidence="2">
    <location>
        <begin position="106"/>
        <end position="114"/>
    </location>
</feature>
<comment type="caution">
    <text evidence="4">The sequence shown here is derived from an EMBL/GenBank/DDBJ whole genome shotgun (WGS) entry which is preliminary data.</text>
</comment>
<evidence type="ECO:0000256" key="2">
    <source>
        <dbReference type="PIRSR" id="PIRSR637460-2"/>
    </source>
</evidence>
<evidence type="ECO:0000256" key="1">
    <source>
        <dbReference type="PIRSR" id="PIRSR637460-1"/>
    </source>
</evidence>
<name>A0A919NUR5_9ACTN</name>
<dbReference type="PANTHER" id="PTHR37981:SF1">
    <property type="entry name" value="SGNH HYDROLASE-TYPE ESTERASE DOMAIN-CONTAINING PROTEIN"/>
    <property type="match status" value="1"/>
</dbReference>
<keyword evidence="5" id="KW-1185">Reference proteome</keyword>
<dbReference type="Gene3D" id="3.40.50.1110">
    <property type="entry name" value="SGNH hydrolase"/>
    <property type="match status" value="1"/>
</dbReference>
<protein>
    <submittedName>
        <fullName evidence="4">Lipase 1</fullName>
    </submittedName>
</protein>
<evidence type="ECO:0000259" key="3">
    <source>
        <dbReference type="Pfam" id="PF13472"/>
    </source>
</evidence>
<dbReference type="CDD" id="cd01823">
    <property type="entry name" value="SEST_like"/>
    <property type="match status" value="1"/>
</dbReference>
<gene>
    <name evidence="4" type="ORF">Ate02nite_73600</name>
</gene>
<dbReference type="GO" id="GO:0019433">
    <property type="term" value="P:triglyceride catabolic process"/>
    <property type="evidence" value="ECO:0007669"/>
    <property type="project" value="TreeGrafter"/>
</dbReference>
<accession>A0A919NUR5</accession>
<feature type="active site" description="Nucleophile" evidence="1">
    <location>
        <position position="26"/>
    </location>
</feature>
<feature type="domain" description="SGNH hydrolase-type esterase" evidence="3">
    <location>
        <begin position="22"/>
        <end position="237"/>
    </location>
</feature>
<dbReference type="EMBL" id="BOMY01000046">
    <property type="protein sequence ID" value="GIF24630.1"/>
    <property type="molecule type" value="Genomic_DNA"/>
</dbReference>
<dbReference type="AlphaFoldDB" id="A0A919NUR5"/>
<keyword evidence="2" id="KW-1015">Disulfide bond</keyword>
<feature type="disulfide bond" evidence="2">
    <location>
        <begin position="40"/>
        <end position="65"/>
    </location>
</feature>
<organism evidence="4 5">
    <name type="scientific">Paractinoplanes tereljensis</name>
    <dbReference type="NCBI Taxonomy" id="571912"/>
    <lineage>
        <taxon>Bacteria</taxon>
        <taxon>Bacillati</taxon>
        <taxon>Actinomycetota</taxon>
        <taxon>Actinomycetes</taxon>
        <taxon>Micromonosporales</taxon>
        <taxon>Micromonosporaceae</taxon>
        <taxon>Paractinoplanes</taxon>
    </lineage>
</organism>
<dbReference type="Pfam" id="PF13472">
    <property type="entry name" value="Lipase_GDSL_2"/>
    <property type="match status" value="1"/>
</dbReference>
<dbReference type="InterPro" id="IPR037460">
    <property type="entry name" value="SEST-like"/>
</dbReference>
<dbReference type="InterPro" id="IPR013830">
    <property type="entry name" value="SGNH_hydro"/>
</dbReference>
<dbReference type="PANTHER" id="PTHR37981">
    <property type="entry name" value="LIPASE 2"/>
    <property type="match status" value="1"/>
</dbReference>